<gene>
    <name evidence="2" type="ORF">EDB81DRAFT_930862</name>
</gene>
<comment type="caution">
    <text evidence="2">The sequence shown here is derived from an EMBL/GenBank/DDBJ whole genome shotgun (WGS) entry which is preliminary data.</text>
</comment>
<dbReference type="EMBL" id="JAGMUV010000006">
    <property type="protein sequence ID" value="KAH7152577.1"/>
    <property type="molecule type" value="Genomic_DNA"/>
</dbReference>
<evidence type="ECO:0000313" key="3">
    <source>
        <dbReference type="Proteomes" id="UP000738349"/>
    </source>
</evidence>
<sequence length="332" mass="35726">LIDRNRLSSATASRLSNIVSRIHCTYFTFVPLTANTTMGAIKILATLATFLPAIHAAVPEIAGFTLTWSDDFVGTANGLPNLGNWIIDTGTSYPGGPAQWGTSEIQTYTSSASNLKLNGNGVLQITAIKDSAGAWTSARIETQRSNFMAAAGGKMRIQASLNLPVVGSNGIGYWPAFWTLGSAYRGNYQNWPSVGEFDIMENVNGINRVWGVMHCGVNPGGPCRETDGLVGSRECPNTPCQGNFHTYTLEVDRTQTLEAVRWFVDGILFWQIVSTDLPADVWAQSVHNPHFILLNLAIGGAFPNNNYGSTTPLANTVSGATLQAEYIAVYNA</sequence>
<dbReference type="PANTHER" id="PTHR10963:SF60">
    <property type="entry name" value="GRAM-NEGATIVE BACTERIA-BINDING PROTEIN 1-RELATED"/>
    <property type="match status" value="1"/>
</dbReference>
<dbReference type="Gene3D" id="2.60.120.200">
    <property type="match status" value="1"/>
</dbReference>
<proteinExistence type="predicted"/>
<dbReference type="InterPro" id="IPR050546">
    <property type="entry name" value="Glycosyl_Hydrlase_16"/>
</dbReference>
<name>A0A9P9J648_9HYPO</name>
<dbReference type="OrthoDB" id="192832at2759"/>
<dbReference type="SUPFAM" id="SSF49899">
    <property type="entry name" value="Concanavalin A-like lectins/glucanases"/>
    <property type="match status" value="1"/>
</dbReference>
<dbReference type="Pfam" id="PF26113">
    <property type="entry name" value="GH16_XgeA"/>
    <property type="match status" value="1"/>
</dbReference>
<dbReference type="PANTHER" id="PTHR10963">
    <property type="entry name" value="GLYCOSYL HYDROLASE-RELATED"/>
    <property type="match status" value="1"/>
</dbReference>
<dbReference type="CDD" id="cd02182">
    <property type="entry name" value="GH16_Strep_laminarinase_like"/>
    <property type="match status" value="1"/>
</dbReference>
<keyword evidence="3" id="KW-1185">Reference proteome</keyword>
<protein>
    <submittedName>
        <fullName evidence="2">Family 16 glycosyl hydrolase</fullName>
    </submittedName>
</protein>
<organism evidence="2 3">
    <name type="scientific">Dactylonectria macrodidyma</name>
    <dbReference type="NCBI Taxonomy" id="307937"/>
    <lineage>
        <taxon>Eukaryota</taxon>
        <taxon>Fungi</taxon>
        <taxon>Dikarya</taxon>
        <taxon>Ascomycota</taxon>
        <taxon>Pezizomycotina</taxon>
        <taxon>Sordariomycetes</taxon>
        <taxon>Hypocreomycetidae</taxon>
        <taxon>Hypocreales</taxon>
        <taxon>Nectriaceae</taxon>
        <taxon>Dactylonectria</taxon>
    </lineage>
</organism>
<dbReference type="GO" id="GO:0004553">
    <property type="term" value="F:hydrolase activity, hydrolyzing O-glycosyl compounds"/>
    <property type="evidence" value="ECO:0007669"/>
    <property type="project" value="InterPro"/>
</dbReference>
<dbReference type="InterPro" id="IPR013320">
    <property type="entry name" value="ConA-like_dom_sf"/>
</dbReference>
<dbReference type="InterPro" id="IPR000757">
    <property type="entry name" value="Beta-glucanase-like"/>
</dbReference>
<dbReference type="PROSITE" id="PS51762">
    <property type="entry name" value="GH16_2"/>
    <property type="match status" value="1"/>
</dbReference>
<evidence type="ECO:0000313" key="2">
    <source>
        <dbReference type="EMBL" id="KAH7152577.1"/>
    </source>
</evidence>
<reference evidence="2" key="1">
    <citation type="journal article" date="2021" name="Nat. Commun.">
        <title>Genetic determinants of endophytism in the Arabidopsis root mycobiome.</title>
        <authorList>
            <person name="Mesny F."/>
            <person name="Miyauchi S."/>
            <person name="Thiergart T."/>
            <person name="Pickel B."/>
            <person name="Atanasova L."/>
            <person name="Karlsson M."/>
            <person name="Huettel B."/>
            <person name="Barry K.W."/>
            <person name="Haridas S."/>
            <person name="Chen C."/>
            <person name="Bauer D."/>
            <person name="Andreopoulos W."/>
            <person name="Pangilinan J."/>
            <person name="LaButti K."/>
            <person name="Riley R."/>
            <person name="Lipzen A."/>
            <person name="Clum A."/>
            <person name="Drula E."/>
            <person name="Henrissat B."/>
            <person name="Kohler A."/>
            <person name="Grigoriev I.V."/>
            <person name="Martin F.M."/>
            <person name="Hacquard S."/>
        </authorList>
    </citation>
    <scope>NUCLEOTIDE SEQUENCE</scope>
    <source>
        <strain evidence="2">MPI-CAGE-AT-0147</strain>
    </source>
</reference>
<accession>A0A9P9J648</accession>
<feature type="non-terminal residue" evidence="2">
    <location>
        <position position="1"/>
    </location>
</feature>
<dbReference type="AlphaFoldDB" id="A0A9P9J648"/>
<evidence type="ECO:0000259" key="1">
    <source>
        <dbReference type="PROSITE" id="PS51762"/>
    </source>
</evidence>
<dbReference type="GO" id="GO:0005975">
    <property type="term" value="P:carbohydrate metabolic process"/>
    <property type="evidence" value="ECO:0007669"/>
    <property type="project" value="InterPro"/>
</dbReference>
<dbReference type="Proteomes" id="UP000738349">
    <property type="component" value="Unassembled WGS sequence"/>
</dbReference>
<feature type="domain" description="GH16" evidence="1">
    <location>
        <begin position="59"/>
        <end position="332"/>
    </location>
</feature>
<keyword evidence="2" id="KW-0378">Hydrolase</keyword>